<evidence type="ECO:0000313" key="3">
    <source>
        <dbReference type="EMBL" id="SGZ39312.1"/>
    </source>
</evidence>
<protein>
    <recommendedName>
        <fullName evidence="2">Dilute domain-containing protein</fullName>
    </recommendedName>
</protein>
<evidence type="ECO:0000256" key="1">
    <source>
        <dbReference type="SAM" id="MobiDB-lite"/>
    </source>
</evidence>
<dbReference type="OrthoDB" id="3972274at2759"/>
<feature type="region of interest" description="Disordered" evidence="1">
    <location>
        <begin position="545"/>
        <end position="587"/>
    </location>
</feature>
<keyword evidence="4" id="KW-1185">Reference proteome</keyword>
<proteinExistence type="predicted"/>
<dbReference type="AlphaFoldDB" id="A0A1L0AYY2"/>
<dbReference type="EMBL" id="FQNF01000021">
    <property type="protein sequence ID" value="SGZ39312.1"/>
    <property type="molecule type" value="Genomic_DNA"/>
</dbReference>
<organism evidence="3 4">
    <name type="scientific">Hanseniaspora guilliermondii</name>
    <dbReference type="NCBI Taxonomy" id="56406"/>
    <lineage>
        <taxon>Eukaryota</taxon>
        <taxon>Fungi</taxon>
        <taxon>Dikarya</taxon>
        <taxon>Ascomycota</taxon>
        <taxon>Saccharomycotina</taxon>
        <taxon>Saccharomycetes</taxon>
        <taxon>Saccharomycodales</taxon>
        <taxon>Saccharomycodaceae</taxon>
        <taxon>Hanseniaspora</taxon>
    </lineage>
</organism>
<accession>A0A1L0AYY2</accession>
<reference evidence="4" key="1">
    <citation type="submission" date="2016-11" db="EMBL/GenBank/DDBJ databases">
        <authorList>
            <person name="Guldener U."/>
        </authorList>
    </citation>
    <scope>NUCLEOTIDE SEQUENCE [LARGE SCALE GENOMIC DNA]</scope>
</reference>
<evidence type="ECO:0000259" key="2">
    <source>
        <dbReference type="PROSITE" id="PS51126"/>
    </source>
</evidence>
<dbReference type="PROSITE" id="PS51126">
    <property type="entry name" value="DILUTE"/>
    <property type="match status" value="1"/>
</dbReference>
<dbReference type="VEuPathDB" id="FungiDB:HGUI_01512"/>
<name>A0A1L0AYY2_9ASCO</name>
<feature type="domain" description="Dilute" evidence="2">
    <location>
        <begin position="217"/>
        <end position="458"/>
    </location>
</feature>
<evidence type="ECO:0000313" key="4">
    <source>
        <dbReference type="Proteomes" id="UP000183365"/>
    </source>
</evidence>
<gene>
    <name evidence="3" type="ORF">HGUI_01512</name>
</gene>
<sequence>MSINIFDDTPQTVFYSDKNVLGESNDDQQNYSANIDTDKYDIHQYINYIRENLLDNLSDADTTSDILFDIKDLQFWESFTDFFSKNIVPTIKHDQETHEQKKDIKTLFYYLEIICRSLYRQLELADVETNEESLQIVDIDLAHLLKILIINIVDYIASQLTDSLLVNNLLYYKNTSFLSKEMSNSGIDKDKITTVAYEDEKNWFKKKVKPHKLLKKDNIIHLNKIDSNLENANYIEKPSLEAQSISPLKIIHVLDTLRYLSFENESNHGFKVPFIVYQQMLKMIFNNLKNKVFNLLIDDDYLKTRNFAIQIKLNIQNLRDWCDLEVHTFMYDLHSAMVNDIDSLLKSNYPFKSEKNYIFKNINKYDEGSAYYYKNSIRQIFDDEFSEIDDMLEFLTILSNFNDKENHLNDFNDFLKNRLSNNLNKDVLYILVKKYRYEEGEKHFKFKKLLITGNNEPEIVKYANSYKNINKICIPFLKELVYDLGDIKRGLGQIHRRQFEMIHEANDSKRIHGINDIDEKLQMPKKAYYNSDDNNNYNELSVQNSLQEEIDNDEPFELGSNEHQESVLEENSEPSSPVGEYYEENPW</sequence>
<dbReference type="Proteomes" id="UP000183365">
    <property type="component" value="Unassembled WGS sequence"/>
</dbReference>
<dbReference type="InterPro" id="IPR002710">
    <property type="entry name" value="Dilute_dom"/>
</dbReference>